<dbReference type="GO" id="GO:0090313">
    <property type="term" value="P:regulation of protein targeting to membrane"/>
    <property type="evidence" value="ECO:0007669"/>
    <property type="project" value="TreeGrafter"/>
</dbReference>
<organism evidence="4 5">
    <name type="scientific">Chitinophaga oryziterrae</name>
    <dbReference type="NCBI Taxonomy" id="1031224"/>
    <lineage>
        <taxon>Bacteria</taxon>
        <taxon>Pseudomonadati</taxon>
        <taxon>Bacteroidota</taxon>
        <taxon>Chitinophagia</taxon>
        <taxon>Chitinophagales</taxon>
        <taxon>Chitinophagaceae</taxon>
        <taxon>Chitinophaga</taxon>
    </lineage>
</organism>
<accession>A0A6N8JGL7</accession>
<evidence type="ECO:0000313" key="4">
    <source>
        <dbReference type="EMBL" id="MVT44445.1"/>
    </source>
</evidence>
<keyword evidence="2" id="KW-0472">Membrane</keyword>
<feature type="domain" description="AsmA" evidence="3">
    <location>
        <begin position="447"/>
        <end position="695"/>
    </location>
</feature>
<keyword evidence="2" id="KW-1133">Transmembrane helix</keyword>
<dbReference type="RefSeq" id="WP_157303240.1">
    <property type="nucleotide sequence ID" value="NZ_BAAAZB010000036.1"/>
</dbReference>
<gene>
    <name evidence="4" type="ORF">GO495_27875</name>
</gene>
<dbReference type="GO" id="GO:0005886">
    <property type="term" value="C:plasma membrane"/>
    <property type="evidence" value="ECO:0007669"/>
    <property type="project" value="TreeGrafter"/>
</dbReference>
<dbReference type="InterPro" id="IPR007844">
    <property type="entry name" value="AsmA"/>
</dbReference>
<feature type="transmembrane region" description="Helical" evidence="2">
    <location>
        <begin position="7"/>
        <end position="30"/>
    </location>
</feature>
<reference evidence="4 5" key="1">
    <citation type="submission" date="2019-12" db="EMBL/GenBank/DDBJ databases">
        <title>The draft genomic sequence of strain Chitinophaga oryziterrae JCM 16595.</title>
        <authorList>
            <person name="Zhang X."/>
        </authorList>
    </citation>
    <scope>NUCLEOTIDE SEQUENCE [LARGE SCALE GENOMIC DNA]</scope>
    <source>
        <strain evidence="4 5">JCM 16595</strain>
    </source>
</reference>
<evidence type="ECO:0000259" key="3">
    <source>
        <dbReference type="Pfam" id="PF05170"/>
    </source>
</evidence>
<dbReference type="OrthoDB" id="1489065at2"/>
<dbReference type="AlphaFoldDB" id="A0A6N8JGL7"/>
<evidence type="ECO:0000256" key="1">
    <source>
        <dbReference type="SAM" id="MobiDB-lite"/>
    </source>
</evidence>
<protein>
    <submittedName>
        <fullName evidence="4">AsmA family protein</fullName>
    </submittedName>
</protein>
<feature type="compositionally biased region" description="Basic and acidic residues" evidence="1">
    <location>
        <begin position="814"/>
        <end position="823"/>
    </location>
</feature>
<keyword evidence="2" id="KW-0812">Transmembrane</keyword>
<dbReference type="EMBL" id="WRXO01000011">
    <property type="protein sequence ID" value="MVT44445.1"/>
    <property type="molecule type" value="Genomic_DNA"/>
</dbReference>
<sequence length="823" mass="91764">MRKWIRIAFIVFGSFLGVLIILWLGLAWYIRQHKAELLHQISDILNDRLHGGQLMIRDIEPSLVRSFPDISVSLQNLSVKDSLWAQHHHNLLEVSRVFIKVNTLALLHKKLDIKQVTLERGTIYLYTDSTGYSNTSVLKRKAQGDSATAGGRSMGPDITRLQLIDMRFVMDNQEKKKLFDFDIDKLKGTLKNNDTGWVFSMSTSVLVKSFSFNTVRGSFIKNKRVETSLDVQFNRKKKILFIPQQGFEIDGQPISAGANFSFGDSVRQFNIHIVAEKVLLSQASSWLTPKISERLDSIDLQKPLDAEFALTGHMVPHDLPLVNVTWKTTDNVAVTKGLELSECSFGGGFTNEWVKGQPRTDDNSTISLYSLKARCYGIPVMADTVHITNLRHPVLTGYFRSEFPLTDLNNATNGDAVFSFTSGTAKAALYYKGGIATGDTITPYLKGTVQIKQGVLEYTPRNLQFKNCNATLDFTGQDLYLKDISIQTQNSSLLMDGSVRNIANLYFTAPEKLQLDWNVRSPAISLDEFRSFLGKRKSGVAVSKAANRRKVNRVASQLNVMLNSCNVNLKVLVDKLTYSHFIAQKVTADIALSQTEVLLRKIALSHAGGSIQLTGNVKQDGTNNRFKINTDISNVHIDQLFYAFDNFGMKSLSAKNLQGIISAKADLSGNVRDNGQMAPQSMYGTLSFDLRQGALIHFTPIEDIGDVVFRKRNLGNITFDNLKNTLTLQGNKILIPPMQINSSALYMNVSGVYGMPAGTDLYIDVPLRNPSKDEGITDVKERKKRSRRGIILHLHATDDSNGKVKIKLGGKGNPAEEKDKELK</sequence>
<proteinExistence type="predicted"/>
<name>A0A6N8JGL7_9BACT</name>
<dbReference type="Pfam" id="PF05170">
    <property type="entry name" value="AsmA"/>
    <property type="match status" value="2"/>
</dbReference>
<evidence type="ECO:0000313" key="5">
    <source>
        <dbReference type="Proteomes" id="UP000468388"/>
    </source>
</evidence>
<evidence type="ECO:0000256" key="2">
    <source>
        <dbReference type="SAM" id="Phobius"/>
    </source>
</evidence>
<comment type="caution">
    <text evidence="4">The sequence shown here is derived from an EMBL/GenBank/DDBJ whole genome shotgun (WGS) entry which is preliminary data.</text>
</comment>
<feature type="region of interest" description="Disordered" evidence="1">
    <location>
        <begin position="802"/>
        <end position="823"/>
    </location>
</feature>
<keyword evidence="5" id="KW-1185">Reference proteome</keyword>
<dbReference type="Proteomes" id="UP000468388">
    <property type="component" value="Unassembled WGS sequence"/>
</dbReference>
<feature type="domain" description="AsmA" evidence="3">
    <location>
        <begin position="1"/>
        <end position="140"/>
    </location>
</feature>
<dbReference type="PANTHER" id="PTHR30441">
    <property type="entry name" value="DUF748 DOMAIN-CONTAINING PROTEIN"/>
    <property type="match status" value="1"/>
</dbReference>
<dbReference type="InterPro" id="IPR052894">
    <property type="entry name" value="AsmA-related"/>
</dbReference>
<dbReference type="PANTHER" id="PTHR30441:SF8">
    <property type="entry name" value="DUF748 DOMAIN-CONTAINING PROTEIN"/>
    <property type="match status" value="1"/>
</dbReference>